<evidence type="ECO:0000313" key="4">
    <source>
        <dbReference type="EMBL" id="GCE63325.1"/>
    </source>
</evidence>
<protein>
    <recommendedName>
        <fullName evidence="3">50S ribosomal protein L31</fullName>
    </recommendedName>
</protein>
<dbReference type="GO" id="GO:0003735">
    <property type="term" value="F:structural constituent of ribosome"/>
    <property type="evidence" value="ECO:0007669"/>
    <property type="project" value="InterPro"/>
</dbReference>
<comment type="similarity">
    <text evidence="3">Belongs to the bacterial ribosomal protein bL31 family.</text>
</comment>
<dbReference type="GO" id="GO:1990904">
    <property type="term" value="C:ribonucleoprotein complex"/>
    <property type="evidence" value="ECO:0007669"/>
    <property type="project" value="UniProtKB-KW"/>
</dbReference>
<dbReference type="Pfam" id="PF01197">
    <property type="entry name" value="Ribosomal_L31"/>
    <property type="match status" value="1"/>
</dbReference>
<accession>A0A478FTA5</accession>
<dbReference type="PRINTS" id="PR01249">
    <property type="entry name" value="RIBOSOMALL31"/>
</dbReference>
<dbReference type="SUPFAM" id="SSF143800">
    <property type="entry name" value="L28p-like"/>
    <property type="match status" value="1"/>
</dbReference>
<evidence type="ECO:0000256" key="1">
    <source>
        <dbReference type="ARBA" id="ARBA00022980"/>
    </source>
</evidence>
<dbReference type="InterPro" id="IPR002150">
    <property type="entry name" value="Ribosomal_bL31"/>
</dbReference>
<proteinExistence type="inferred from homology"/>
<keyword evidence="2 3" id="KW-0687">Ribonucleoprotein</keyword>
<evidence type="ECO:0000256" key="2">
    <source>
        <dbReference type="ARBA" id="ARBA00023274"/>
    </source>
</evidence>
<comment type="caution">
    <text evidence="4">The sequence shown here is derived from an EMBL/GenBank/DDBJ whole genome shotgun (WGS) entry which is preliminary data.</text>
</comment>
<reference evidence="4 5" key="1">
    <citation type="submission" date="2019-01" db="EMBL/GenBank/DDBJ databases">
        <title>Draft genome sequences of Candidatus Mycoplasma haemohominis SWG34-3 identified from a patient with pyrexia, anemia and liver dysfunction.</title>
        <authorList>
            <person name="Sekizuka T."/>
            <person name="Hattori N."/>
            <person name="Katano H."/>
            <person name="Takuma T."/>
            <person name="Ito T."/>
            <person name="Arai N."/>
            <person name="Yanai R."/>
            <person name="Ishii S."/>
            <person name="Miura Y."/>
            <person name="Tokunaga T."/>
            <person name="Watanabe H."/>
            <person name="Nomura N."/>
            <person name="Eguchi J."/>
            <person name="Arai T."/>
            <person name="Hasegawa H."/>
            <person name="Nakamaki T."/>
            <person name="Wakita T."/>
            <person name="Niki Y."/>
            <person name="Kuroda M."/>
        </authorList>
    </citation>
    <scope>NUCLEOTIDE SEQUENCE [LARGE SCALE GENOMIC DNA]</scope>
    <source>
        <strain evidence="4">SWG34-3</strain>
    </source>
</reference>
<dbReference type="AlphaFoldDB" id="A0A478FTA5"/>
<dbReference type="InterPro" id="IPR042105">
    <property type="entry name" value="Ribosomal_bL31_sf"/>
</dbReference>
<keyword evidence="1 3" id="KW-0689">Ribosomal protein</keyword>
<dbReference type="InterPro" id="IPR034704">
    <property type="entry name" value="Ribosomal_bL28/bL31-like_sf"/>
</dbReference>
<gene>
    <name evidence="4" type="ORF">MHSWG343_03140</name>
</gene>
<dbReference type="GO" id="GO:0005840">
    <property type="term" value="C:ribosome"/>
    <property type="evidence" value="ECO:0007669"/>
    <property type="project" value="UniProtKB-KW"/>
</dbReference>
<evidence type="ECO:0000313" key="5">
    <source>
        <dbReference type="Proteomes" id="UP000324831"/>
    </source>
</evidence>
<name>A0A478FTA5_9MOLU</name>
<dbReference type="NCBIfam" id="TIGR00105">
    <property type="entry name" value="L31"/>
    <property type="match status" value="1"/>
</dbReference>
<organism evidence="4 5">
    <name type="scientific">Candidatus Mycoplasma haematohominis</name>
    <dbReference type="NCBI Taxonomy" id="1494318"/>
    <lineage>
        <taxon>Bacteria</taxon>
        <taxon>Bacillati</taxon>
        <taxon>Mycoplasmatota</taxon>
        <taxon>Mollicutes</taxon>
        <taxon>Mycoplasmataceae</taxon>
        <taxon>Mycoplasma</taxon>
    </lineage>
</organism>
<dbReference type="EMBL" id="BIMN01000001">
    <property type="protein sequence ID" value="GCE63325.1"/>
    <property type="molecule type" value="Genomic_DNA"/>
</dbReference>
<dbReference type="GO" id="GO:0006412">
    <property type="term" value="P:translation"/>
    <property type="evidence" value="ECO:0007669"/>
    <property type="project" value="InterPro"/>
</dbReference>
<sequence length="80" mass="9120">MGKKHKLNFDPRIVCFNCTSCKKQYEILSSHQEEVVNVDICSNCHPFYLGQTNLNRSLGPAEKLKDKFAAGKNYIQNKKG</sequence>
<evidence type="ECO:0000256" key="3">
    <source>
        <dbReference type="RuleBase" id="RU000564"/>
    </source>
</evidence>
<dbReference type="Proteomes" id="UP000324831">
    <property type="component" value="Unassembled WGS sequence"/>
</dbReference>
<dbReference type="Gene3D" id="4.10.830.30">
    <property type="entry name" value="Ribosomal protein L31"/>
    <property type="match status" value="1"/>
</dbReference>
<dbReference type="RefSeq" id="WP_216082915.1">
    <property type="nucleotide sequence ID" value="NZ_CACTIB010000008.1"/>
</dbReference>